<dbReference type="Pfam" id="PF25137">
    <property type="entry name" value="ADH_Fe_C"/>
    <property type="match status" value="1"/>
</dbReference>
<reference evidence="4 5" key="1">
    <citation type="submission" date="2019-08" db="EMBL/GenBank/DDBJ databases">
        <title>Selenomonas sp. mPRGC5 and Selenomonas sp. mPRGC8 isolated from ruminal fluid of dairy goat (Capra hircus).</title>
        <authorList>
            <person name="Poothong S."/>
            <person name="Nuengjamnong C."/>
            <person name="Tanasupawat S."/>
        </authorList>
    </citation>
    <scope>NUCLEOTIDE SEQUENCE [LARGE SCALE GENOMIC DNA]</scope>
    <source>
        <strain evidence="5">mPRGC8</strain>
    </source>
</reference>
<accession>A0A5D6WPA3</accession>
<dbReference type="GO" id="GO:0046872">
    <property type="term" value="F:metal ion binding"/>
    <property type="evidence" value="ECO:0007669"/>
    <property type="project" value="InterPro"/>
</dbReference>
<evidence type="ECO:0000259" key="3">
    <source>
        <dbReference type="Pfam" id="PF25137"/>
    </source>
</evidence>
<dbReference type="SUPFAM" id="SSF56796">
    <property type="entry name" value="Dehydroquinate synthase-like"/>
    <property type="match status" value="1"/>
</dbReference>
<keyword evidence="5" id="KW-1185">Reference proteome</keyword>
<feature type="domain" description="Alcohol dehydrogenase iron-type/glycerol dehydrogenase GldA" evidence="2">
    <location>
        <begin position="8"/>
        <end position="179"/>
    </location>
</feature>
<keyword evidence="1" id="KW-0560">Oxidoreductase</keyword>
<dbReference type="Proteomes" id="UP000322783">
    <property type="component" value="Unassembled WGS sequence"/>
</dbReference>
<dbReference type="Gene3D" id="1.20.1090.10">
    <property type="entry name" value="Dehydroquinate synthase-like - alpha domain"/>
    <property type="match status" value="1"/>
</dbReference>
<dbReference type="PANTHER" id="PTHR11496">
    <property type="entry name" value="ALCOHOL DEHYDROGENASE"/>
    <property type="match status" value="1"/>
</dbReference>
<dbReference type="GO" id="GO:0004022">
    <property type="term" value="F:alcohol dehydrogenase (NAD+) activity"/>
    <property type="evidence" value="ECO:0007669"/>
    <property type="project" value="UniProtKB-ARBA"/>
</dbReference>
<feature type="domain" description="Fe-containing alcohol dehydrogenase-like C-terminal" evidence="3">
    <location>
        <begin position="191"/>
        <end position="351"/>
    </location>
</feature>
<dbReference type="Pfam" id="PF00465">
    <property type="entry name" value="Fe-ADH"/>
    <property type="match status" value="1"/>
</dbReference>
<dbReference type="InterPro" id="IPR039697">
    <property type="entry name" value="Alcohol_dehydrogenase_Fe"/>
</dbReference>
<name>A0A5D6WPA3_9FIRM</name>
<gene>
    <name evidence="4" type="ORF">FZ041_06555</name>
</gene>
<protein>
    <submittedName>
        <fullName evidence="4">Iron-containing alcohol dehydrogenase</fullName>
    </submittedName>
</protein>
<dbReference type="RefSeq" id="WP_149188988.1">
    <property type="nucleotide sequence ID" value="NZ_VTOZ01000011.1"/>
</dbReference>
<proteinExistence type="predicted"/>
<evidence type="ECO:0000259" key="2">
    <source>
        <dbReference type="Pfam" id="PF00465"/>
    </source>
</evidence>
<dbReference type="AlphaFoldDB" id="A0A5D6WPA3"/>
<dbReference type="InterPro" id="IPR001670">
    <property type="entry name" value="ADH_Fe/GldA"/>
</dbReference>
<dbReference type="FunFam" id="3.40.50.1970:FF:000003">
    <property type="entry name" value="Alcohol dehydrogenase, iron-containing"/>
    <property type="match status" value="1"/>
</dbReference>
<dbReference type="InterPro" id="IPR056798">
    <property type="entry name" value="ADH_Fe_C"/>
</dbReference>
<evidence type="ECO:0000256" key="1">
    <source>
        <dbReference type="ARBA" id="ARBA00023002"/>
    </source>
</evidence>
<evidence type="ECO:0000313" key="5">
    <source>
        <dbReference type="Proteomes" id="UP000322783"/>
    </source>
</evidence>
<evidence type="ECO:0000313" key="4">
    <source>
        <dbReference type="EMBL" id="TYZ28965.1"/>
    </source>
</evidence>
<sequence>MNFTWEVPTRIHFGTNICAEALAKEKDSIQGRNVLLVYTGHTLKDNGTLDKVKKMLMENGATSVLIYCGHGANPEVSEAEEAGKLIRENDINLLVGLGGGSAIDLTKGAAVAAVSDISLSEYLVKGIPAPEKVLPIIALPTTAGTGSELSKGAILSDKSLKIKGGIRGKSLAPKVAIVDAAFTWSMPKHLTMETGFDALAHAIESYLSKRANLYSENLSLQAIRLIGENLPKLNQNLDDHEAREKVSYASMLMGMNLYNVGNCLPHRMQYPIGALTGTSHAAGLATLYPVWMGEEYKVCSEKVTIIFQKWLKKTISSATAAEKTTRKFLTEIGIYQSLAELGVQTKNIPMMIGKISGNLSVDPMGETEGICEKIYRAANKNSHERGSKDYIE</sequence>
<comment type="caution">
    <text evidence="4">The sequence shown here is derived from an EMBL/GenBank/DDBJ whole genome shotgun (WGS) entry which is preliminary data.</text>
</comment>
<organism evidence="4 5">
    <name type="scientific">Selenomonas caprae</name>
    <dbReference type="NCBI Taxonomy" id="2606905"/>
    <lineage>
        <taxon>Bacteria</taxon>
        <taxon>Bacillati</taxon>
        <taxon>Bacillota</taxon>
        <taxon>Negativicutes</taxon>
        <taxon>Selenomonadales</taxon>
        <taxon>Selenomonadaceae</taxon>
        <taxon>Selenomonas</taxon>
    </lineage>
</organism>
<dbReference type="PANTHER" id="PTHR11496:SF83">
    <property type="entry name" value="HYDROXYACID-OXOACID TRANSHYDROGENASE, MITOCHONDRIAL"/>
    <property type="match status" value="1"/>
</dbReference>
<dbReference type="Gene3D" id="3.40.50.1970">
    <property type="match status" value="1"/>
</dbReference>
<dbReference type="EMBL" id="VTOZ01000011">
    <property type="protein sequence ID" value="TYZ28965.1"/>
    <property type="molecule type" value="Genomic_DNA"/>
</dbReference>